<evidence type="ECO:0000256" key="6">
    <source>
        <dbReference type="SAM" id="Phobius"/>
    </source>
</evidence>
<name>A0ABP7UCV2_9SPHN</name>
<gene>
    <name evidence="8" type="ORF">GCM10022281_22060</name>
</gene>
<feature type="domain" description="TonB C-terminal" evidence="7">
    <location>
        <begin position="82"/>
        <end position="174"/>
    </location>
</feature>
<dbReference type="Proteomes" id="UP001424459">
    <property type="component" value="Unassembled WGS sequence"/>
</dbReference>
<evidence type="ECO:0000256" key="4">
    <source>
        <dbReference type="ARBA" id="ARBA00023136"/>
    </source>
</evidence>
<protein>
    <recommendedName>
        <fullName evidence="7">TonB C-terminal domain-containing protein</fullName>
    </recommendedName>
</protein>
<evidence type="ECO:0000313" key="9">
    <source>
        <dbReference type="Proteomes" id="UP001424459"/>
    </source>
</evidence>
<comment type="subcellular location">
    <subcellularLocation>
        <location evidence="1">Membrane</location>
        <topology evidence="1">Single-pass membrane protein</topology>
    </subcellularLocation>
</comment>
<sequence>MARRKSPDPVQPGGSGKQTILAVLLAAILAVAFWGWQQEEDVPDAPPLPRETEERPSPPPPPPPPPTGVSANPVSPGRGLATPARANLAALFSDEDYPADAIRRNEQGTTRFEVAVDPQGRVARCTILSSSGSAALDAATCRVIRTRARFIPATDSDGRPTSDAIRLLIRWVLP</sequence>
<dbReference type="EMBL" id="BAABBR010000001">
    <property type="protein sequence ID" value="GAA4040686.1"/>
    <property type="molecule type" value="Genomic_DNA"/>
</dbReference>
<dbReference type="PROSITE" id="PS52015">
    <property type="entry name" value="TONB_CTD"/>
    <property type="match status" value="1"/>
</dbReference>
<dbReference type="NCBIfam" id="TIGR01352">
    <property type="entry name" value="tonB_Cterm"/>
    <property type="match status" value="1"/>
</dbReference>
<evidence type="ECO:0000256" key="3">
    <source>
        <dbReference type="ARBA" id="ARBA00022989"/>
    </source>
</evidence>
<evidence type="ECO:0000313" key="8">
    <source>
        <dbReference type="EMBL" id="GAA4040686.1"/>
    </source>
</evidence>
<evidence type="ECO:0000256" key="1">
    <source>
        <dbReference type="ARBA" id="ARBA00004167"/>
    </source>
</evidence>
<feature type="region of interest" description="Disordered" evidence="5">
    <location>
        <begin position="40"/>
        <end position="82"/>
    </location>
</feature>
<reference evidence="9" key="1">
    <citation type="journal article" date="2019" name="Int. J. Syst. Evol. Microbiol.">
        <title>The Global Catalogue of Microorganisms (GCM) 10K type strain sequencing project: providing services to taxonomists for standard genome sequencing and annotation.</title>
        <authorList>
            <consortium name="The Broad Institute Genomics Platform"/>
            <consortium name="The Broad Institute Genome Sequencing Center for Infectious Disease"/>
            <person name="Wu L."/>
            <person name="Ma J."/>
        </authorList>
    </citation>
    <scope>NUCLEOTIDE SEQUENCE [LARGE SCALE GENOMIC DNA]</scope>
    <source>
        <strain evidence="9">JCM 17564</strain>
    </source>
</reference>
<dbReference type="RefSeq" id="WP_344697139.1">
    <property type="nucleotide sequence ID" value="NZ_BAABBR010000001.1"/>
</dbReference>
<keyword evidence="3 6" id="KW-1133">Transmembrane helix</keyword>
<evidence type="ECO:0000256" key="5">
    <source>
        <dbReference type="SAM" id="MobiDB-lite"/>
    </source>
</evidence>
<keyword evidence="2 6" id="KW-0812">Transmembrane</keyword>
<organism evidence="8 9">
    <name type="scientific">Sphingomonas rosea</name>
    <dbReference type="NCBI Taxonomy" id="335605"/>
    <lineage>
        <taxon>Bacteria</taxon>
        <taxon>Pseudomonadati</taxon>
        <taxon>Pseudomonadota</taxon>
        <taxon>Alphaproteobacteria</taxon>
        <taxon>Sphingomonadales</taxon>
        <taxon>Sphingomonadaceae</taxon>
        <taxon>Sphingomonas</taxon>
    </lineage>
</organism>
<keyword evidence="9" id="KW-1185">Reference proteome</keyword>
<feature type="compositionally biased region" description="Pro residues" evidence="5">
    <location>
        <begin position="57"/>
        <end position="67"/>
    </location>
</feature>
<dbReference type="SUPFAM" id="SSF74653">
    <property type="entry name" value="TolA/TonB C-terminal domain"/>
    <property type="match status" value="1"/>
</dbReference>
<evidence type="ECO:0000259" key="7">
    <source>
        <dbReference type="PROSITE" id="PS52015"/>
    </source>
</evidence>
<dbReference type="InterPro" id="IPR006260">
    <property type="entry name" value="TonB/TolA_C"/>
</dbReference>
<keyword evidence="4 6" id="KW-0472">Membrane</keyword>
<dbReference type="Gene3D" id="3.30.1150.10">
    <property type="match status" value="1"/>
</dbReference>
<evidence type="ECO:0000256" key="2">
    <source>
        <dbReference type="ARBA" id="ARBA00022692"/>
    </source>
</evidence>
<accession>A0ABP7UCV2</accession>
<feature type="transmembrane region" description="Helical" evidence="6">
    <location>
        <begin position="20"/>
        <end position="36"/>
    </location>
</feature>
<dbReference type="InterPro" id="IPR037682">
    <property type="entry name" value="TonB_C"/>
</dbReference>
<dbReference type="Pfam" id="PF03544">
    <property type="entry name" value="TonB_C"/>
    <property type="match status" value="1"/>
</dbReference>
<proteinExistence type="predicted"/>
<comment type="caution">
    <text evidence="8">The sequence shown here is derived from an EMBL/GenBank/DDBJ whole genome shotgun (WGS) entry which is preliminary data.</text>
</comment>